<comment type="caution">
    <text evidence="5">The sequence shown here is derived from an EMBL/GenBank/DDBJ whole genome shotgun (WGS) entry which is preliminary data.</text>
</comment>
<evidence type="ECO:0000256" key="3">
    <source>
        <dbReference type="SAM" id="MobiDB-lite"/>
    </source>
</evidence>
<organism evidence="5 6">
    <name type="scientific">Pleodorina starrii</name>
    <dbReference type="NCBI Taxonomy" id="330485"/>
    <lineage>
        <taxon>Eukaryota</taxon>
        <taxon>Viridiplantae</taxon>
        <taxon>Chlorophyta</taxon>
        <taxon>core chlorophytes</taxon>
        <taxon>Chlorophyceae</taxon>
        <taxon>CS clade</taxon>
        <taxon>Chlamydomonadales</taxon>
        <taxon>Volvocaceae</taxon>
        <taxon>Pleodorina</taxon>
    </lineage>
</organism>
<accession>A0A9W6F0X2</accession>
<protein>
    <submittedName>
        <fullName evidence="5">Uncharacterized protein</fullName>
    </submittedName>
</protein>
<keyword evidence="6" id="KW-1185">Reference proteome</keyword>
<dbReference type="AlphaFoldDB" id="A0A9W6F0X2"/>
<proteinExistence type="inferred from homology"/>
<evidence type="ECO:0000256" key="1">
    <source>
        <dbReference type="ARBA" id="ARBA00006358"/>
    </source>
</evidence>
<feature type="compositionally biased region" description="Pro residues" evidence="3">
    <location>
        <begin position="1"/>
        <end position="22"/>
    </location>
</feature>
<feature type="region of interest" description="Disordered" evidence="3">
    <location>
        <begin position="1"/>
        <end position="37"/>
    </location>
</feature>
<reference evidence="5 6" key="1">
    <citation type="journal article" date="2023" name="Commun. Biol.">
        <title>Reorganization of the ancestral sex-determining regions during the evolution of trioecy in Pleodorina starrii.</title>
        <authorList>
            <person name="Takahashi K."/>
            <person name="Suzuki S."/>
            <person name="Kawai-Toyooka H."/>
            <person name="Yamamoto K."/>
            <person name="Hamaji T."/>
            <person name="Ootsuki R."/>
            <person name="Yamaguchi H."/>
            <person name="Kawachi M."/>
            <person name="Higashiyama T."/>
            <person name="Nozaki H."/>
        </authorList>
    </citation>
    <scope>NUCLEOTIDE SEQUENCE [LARGE SCALE GENOMIC DNA]</scope>
    <source>
        <strain evidence="5 6">NIES-4479</strain>
    </source>
</reference>
<dbReference type="InterPro" id="IPR000104">
    <property type="entry name" value="Antifreeze_1"/>
</dbReference>
<keyword evidence="4" id="KW-1133">Transmembrane helix</keyword>
<keyword evidence="4" id="KW-0472">Membrane</keyword>
<name>A0A9W6F0X2_9CHLO</name>
<dbReference type="EMBL" id="BRXU01000005">
    <property type="protein sequence ID" value="GLC52124.1"/>
    <property type="molecule type" value="Genomic_DNA"/>
</dbReference>
<feature type="transmembrane region" description="Helical" evidence="4">
    <location>
        <begin position="157"/>
        <end position="179"/>
    </location>
</feature>
<evidence type="ECO:0000313" key="5">
    <source>
        <dbReference type="EMBL" id="GLC52124.1"/>
    </source>
</evidence>
<dbReference type="GO" id="GO:0016172">
    <property type="term" value="F:antifreeze activity"/>
    <property type="evidence" value="ECO:0007669"/>
    <property type="project" value="InterPro"/>
</dbReference>
<evidence type="ECO:0000313" key="6">
    <source>
        <dbReference type="Proteomes" id="UP001165080"/>
    </source>
</evidence>
<keyword evidence="2" id="KW-0047">Antifreeze protein</keyword>
<comment type="similarity">
    <text evidence="1">Belongs to the type-I AFP family.</text>
</comment>
<keyword evidence="4" id="KW-0812">Transmembrane</keyword>
<dbReference type="Proteomes" id="UP001165080">
    <property type="component" value="Unassembled WGS sequence"/>
</dbReference>
<evidence type="ECO:0000256" key="4">
    <source>
        <dbReference type="SAM" id="Phobius"/>
    </source>
</evidence>
<gene>
    <name evidence="5" type="primary">PLESTB000979</name>
    <name evidence="5" type="ORF">PLESTB_000585500</name>
</gene>
<dbReference type="PRINTS" id="PR00308">
    <property type="entry name" value="ANTIFREEZEI"/>
</dbReference>
<feature type="transmembrane region" description="Helical" evidence="4">
    <location>
        <begin position="130"/>
        <end position="151"/>
    </location>
</feature>
<sequence length="210" mass="21877">MTPPPPPQQQQQQQPPPPPPQQQQPQDLAFQPYDPAPNSAVGRAFRELCREWFPWSPRNTTQADRFAMIPQLSDRQLYHVDGGHSLALLDGTCTGCRKTRSHTYTSVMQNPLTWLRCWALGHMTEMPGPAAAAAAAAAAAVAAAVAAAAAAAAVAVAAAAAAAAATTAAAAAAAAAAAVDQRRLRCNDSRGPKSPTHGSLVLADVRCDTL</sequence>
<evidence type="ECO:0000256" key="2">
    <source>
        <dbReference type="ARBA" id="ARBA00023076"/>
    </source>
</evidence>